<keyword evidence="4 9" id="KW-1133">Transmembrane helix</keyword>
<evidence type="ECO:0000313" key="12">
    <source>
        <dbReference type="Proteomes" id="UP000054560"/>
    </source>
</evidence>
<protein>
    <recommendedName>
        <fullName evidence="10">Cation/H+ exchanger transmembrane domain-containing protein</fullName>
    </recommendedName>
</protein>
<dbReference type="PANTHER" id="PTHR10110">
    <property type="entry name" value="SODIUM/HYDROGEN EXCHANGER"/>
    <property type="match status" value="1"/>
</dbReference>
<dbReference type="PANTHER" id="PTHR10110:SF187">
    <property type="entry name" value="SODIUM_HYDROGEN EXCHANGER"/>
    <property type="match status" value="1"/>
</dbReference>
<evidence type="ECO:0000256" key="1">
    <source>
        <dbReference type="ARBA" id="ARBA00004141"/>
    </source>
</evidence>
<evidence type="ECO:0000256" key="5">
    <source>
        <dbReference type="ARBA" id="ARBA00023053"/>
    </source>
</evidence>
<accession>A0A0L0F9L1</accession>
<dbReference type="GO" id="GO:0015386">
    <property type="term" value="F:potassium:proton antiporter activity"/>
    <property type="evidence" value="ECO:0007669"/>
    <property type="project" value="TreeGrafter"/>
</dbReference>
<dbReference type="eggNOG" id="KOG1965">
    <property type="taxonomic scope" value="Eukaryota"/>
</dbReference>
<reference evidence="11 12" key="1">
    <citation type="submission" date="2011-02" db="EMBL/GenBank/DDBJ databases">
        <title>The Genome Sequence of Sphaeroforma arctica JP610.</title>
        <authorList>
            <consortium name="The Broad Institute Genome Sequencing Platform"/>
            <person name="Russ C."/>
            <person name="Cuomo C."/>
            <person name="Young S.K."/>
            <person name="Zeng Q."/>
            <person name="Gargeya S."/>
            <person name="Alvarado L."/>
            <person name="Berlin A."/>
            <person name="Chapman S.B."/>
            <person name="Chen Z."/>
            <person name="Freedman E."/>
            <person name="Gellesch M."/>
            <person name="Goldberg J."/>
            <person name="Griggs A."/>
            <person name="Gujja S."/>
            <person name="Heilman E."/>
            <person name="Heiman D."/>
            <person name="Howarth C."/>
            <person name="Mehta T."/>
            <person name="Neiman D."/>
            <person name="Pearson M."/>
            <person name="Roberts A."/>
            <person name="Saif S."/>
            <person name="Shea T."/>
            <person name="Shenoy N."/>
            <person name="Sisk P."/>
            <person name="Stolte C."/>
            <person name="Sykes S."/>
            <person name="White J."/>
            <person name="Yandava C."/>
            <person name="Burger G."/>
            <person name="Gray M.W."/>
            <person name="Holland P.W.H."/>
            <person name="King N."/>
            <person name="Lang F.B.F."/>
            <person name="Roger A.J."/>
            <person name="Ruiz-Trillo I."/>
            <person name="Haas B."/>
            <person name="Nusbaum C."/>
            <person name="Birren B."/>
        </authorList>
    </citation>
    <scope>NUCLEOTIDE SEQUENCE [LARGE SCALE GENOMIC DNA]</scope>
    <source>
        <strain evidence="11 12">JP610</strain>
    </source>
</reference>
<keyword evidence="6" id="KW-0406">Ion transport</keyword>
<proteinExistence type="predicted"/>
<dbReference type="InterPro" id="IPR006153">
    <property type="entry name" value="Cation/H_exchanger_TM"/>
</dbReference>
<dbReference type="RefSeq" id="XP_014147314.1">
    <property type="nucleotide sequence ID" value="XM_014291839.1"/>
</dbReference>
<evidence type="ECO:0000256" key="8">
    <source>
        <dbReference type="ARBA" id="ARBA00023201"/>
    </source>
</evidence>
<feature type="transmembrane region" description="Helical" evidence="9">
    <location>
        <begin position="41"/>
        <end position="67"/>
    </location>
</feature>
<feature type="non-terminal residue" evidence="11">
    <location>
        <position position="93"/>
    </location>
</feature>
<dbReference type="EMBL" id="KQ245649">
    <property type="protein sequence ID" value="KNC73412.1"/>
    <property type="molecule type" value="Genomic_DNA"/>
</dbReference>
<feature type="transmembrane region" description="Helical" evidence="9">
    <location>
        <begin position="7"/>
        <end position="29"/>
    </location>
</feature>
<dbReference type="InterPro" id="IPR018422">
    <property type="entry name" value="Cation/H_exchanger_CPA1"/>
</dbReference>
<dbReference type="GO" id="GO:0005886">
    <property type="term" value="C:plasma membrane"/>
    <property type="evidence" value="ECO:0007669"/>
    <property type="project" value="TreeGrafter"/>
</dbReference>
<evidence type="ECO:0000256" key="3">
    <source>
        <dbReference type="ARBA" id="ARBA00022692"/>
    </source>
</evidence>
<keyword evidence="12" id="KW-1185">Reference proteome</keyword>
<evidence type="ECO:0000256" key="4">
    <source>
        <dbReference type="ARBA" id="ARBA00022989"/>
    </source>
</evidence>
<keyword evidence="3 9" id="KW-0812">Transmembrane</keyword>
<evidence type="ECO:0000313" key="11">
    <source>
        <dbReference type="EMBL" id="KNC73412.1"/>
    </source>
</evidence>
<keyword evidence="7 9" id="KW-0472">Membrane</keyword>
<sequence length="93" mass="10205">MTDFVTNFCGSMVVGIFFALVTALITRYSDIQKHPVLETSLLLLMSYATFLIGESMSLSGIVAILFCGMAQSHYTARNLSEEGQHMSMAITET</sequence>
<dbReference type="GO" id="GO:0098719">
    <property type="term" value="P:sodium ion import across plasma membrane"/>
    <property type="evidence" value="ECO:0007669"/>
    <property type="project" value="TreeGrafter"/>
</dbReference>
<evidence type="ECO:0000256" key="2">
    <source>
        <dbReference type="ARBA" id="ARBA00022448"/>
    </source>
</evidence>
<keyword evidence="5" id="KW-0915">Sodium</keyword>
<dbReference type="GeneID" id="25914535"/>
<evidence type="ECO:0000256" key="9">
    <source>
        <dbReference type="SAM" id="Phobius"/>
    </source>
</evidence>
<gene>
    <name evidence="11" type="ORF">SARC_14031</name>
</gene>
<name>A0A0L0F9L1_9EUKA</name>
<evidence type="ECO:0000256" key="7">
    <source>
        <dbReference type="ARBA" id="ARBA00023136"/>
    </source>
</evidence>
<evidence type="ECO:0000256" key="6">
    <source>
        <dbReference type="ARBA" id="ARBA00023065"/>
    </source>
</evidence>
<dbReference type="Proteomes" id="UP000054560">
    <property type="component" value="Unassembled WGS sequence"/>
</dbReference>
<dbReference type="GO" id="GO:0055037">
    <property type="term" value="C:recycling endosome"/>
    <property type="evidence" value="ECO:0007669"/>
    <property type="project" value="TreeGrafter"/>
</dbReference>
<keyword evidence="8" id="KW-0739">Sodium transport</keyword>
<dbReference type="STRING" id="667725.A0A0L0F9L1"/>
<dbReference type="GO" id="GO:0015385">
    <property type="term" value="F:sodium:proton antiporter activity"/>
    <property type="evidence" value="ECO:0007669"/>
    <property type="project" value="InterPro"/>
</dbReference>
<evidence type="ECO:0000259" key="10">
    <source>
        <dbReference type="Pfam" id="PF00999"/>
    </source>
</evidence>
<keyword evidence="2" id="KW-0813">Transport</keyword>
<feature type="domain" description="Cation/H+ exchanger transmembrane" evidence="10">
    <location>
        <begin position="3"/>
        <end position="82"/>
    </location>
</feature>
<dbReference type="Pfam" id="PF00999">
    <property type="entry name" value="Na_H_Exchanger"/>
    <property type="match status" value="1"/>
</dbReference>
<dbReference type="OrthoDB" id="196264at2759"/>
<dbReference type="GO" id="GO:0051453">
    <property type="term" value="P:regulation of intracellular pH"/>
    <property type="evidence" value="ECO:0007669"/>
    <property type="project" value="TreeGrafter"/>
</dbReference>
<organism evidence="11 12">
    <name type="scientific">Sphaeroforma arctica JP610</name>
    <dbReference type="NCBI Taxonomy" id="667725"/>
    <lineage>
        <taxon>Eukaryota</taxon>
        <taxon>Ichthyosporea</taxon>
        <taxon>Ichthyophonida</taxon>
        <taxon>Sphaeroforma</taxon>
    </lineage>
</organism>
<dbReference type="AlphaFoldDB" id="A0A0L0F9L1"/>
<comment type="subcellular location">
    <subcellularLocation>
        <location evidence="1">Membrane</location>
        <topology evidence="1">Multi-pass membrane protein</topology>
    </subcellularLocation>
</comment>